<keyword evidence="2" id="KW-0812">Transmembrane</keyword>
<proteinExistence type="predicted"/>
<sequence length="282" mass="29194">MTSREPAGAGLRGNPGPRTTPVPAAPNPWTSRAYRLRWGAGLATAAALVAFAVAPWGAGASPQPSNVGATGPSGTVDPVGPGQVSDPSYGPPPASGTGRDPLTPAELDLARSLDDSGGGPLAGAEDVTGAVGGEQLSVELVARRPDGHRRAALYTYDYRTDRLVKQVVDLTAGRLEGSYVAAEMQPPTVPREVRVALDLLLADPLGERLRTRYRELAGRPLTAPDQLAVTAQTYLSPAGKGAAASCGRHRCVQLITQLPDGPFVDVTDLVVDLSGRTVVRLS</sequence>
<gene>
    <name evidence="3" type="ORF">ACFQGL_24825</name>
</gene>
<dbReference type="EMBL" id="JBHSQS010000018">
    <property type="protein sequence ID" value="MFC5926566.1"/>
    <property type="molecule type" value="Genomic_DNA"/>
</dbReference>
<reference evidence="4" key="1">
    <citation type="journal article" date="2019" name="Int. J. Syst. Evol. Microbiol.">
        <title>The Global Catalogue of Microorganisms (GCM) 10K type strain sequencing project: providing services to taxonomists for standard genome sequencing and annotation.</title>
        <authorList>
            <consortium name="The Broad Institute Genomics Platform"/>
            <consortium name="The Broad Institute Genome Sequencing Center for Infectious Disease"/>
            <person name="Wu L."/>
            <person name="Ma J."/>
        </authorList>
    </citation>
    <scope>NUCLEOTIDE SEQUENCE [LARGE SCALE GENOMIC DNA]</scope>
    <source>
        <strain evidence="4">CGMCC 4.7144</strain>
    </source>
</reference>
<protein>
    <recommendedName>
        <fullName evidence="5">Tat pathway signal sequence domain protein</fullName>
    </recommendedName>
</protein>
<name>A0ABW1HD04_9ACTN</name>
<dbReference type="RefSeq" id="WP_377514812.1">
    <property type="nucleotide sequence ID" value="NZ_JBHSQS010000018.1"/>
</dbReference>
<organism evidence="3 4">
    <name type="scientific">Micromonospora vulcania</name>
    <dbReference type="NCBI Taxonomy" id="1441873"/>
    <lineage>
        <taxon>Bacteria</taxon>
        <taxon>Bacillati</taxon>
        <taxon>Actinomycetota</taxon>
        <taxon>Actinomycetes</taxon>
        <taxon>Micromonosporales</taxon>
        <taxon>Micromonosporaceae</taxon>
        <taxon>Micromonospora</taxon>
    </lineage>
</organism>
<feature type="region of interest" description="Disordered" evidence="1">
    <location>
        <begin position="1"/>
        <end position="29"/>
    </location>
</feature>
<accession>A0ABW1HD04</accession>
<evidence type="ECO:0000256" key="1">
    <source>
        <dbReference type="SAM" id="MobiDB-lite"/>
    </source>
</evidence>
<keyword evidence="2" id="KW-1133">Transmembrane helix</keyword>
<feature type="region of interest" description="Disordered" evidence="1">
    <location>
        <begin position="62"/>
        <end position="104"/>
    </location>
</feature>
<evidence type="ECO:0000313" key="4">
    <source>
        <dbReference type="Proteomes" id="UP001596226"/>
    </source>
</evidence>
<evidence type="ECO:0000313" key="3">
    <source>
        <dbReference type="EMBL" id="MFC5926566.1"/>
    </source>
</evidence>
<evidence type="ECO:0000256" key="2">
    <source>
        <dbReference type="SAM" id="Phobius"/>
    </source>
</evidence>
<comment type="caution">
    <text evidence="3">The sequence shown here is derived from an EMBL/GenBank/DDBJ whole genome shotgun (WGS) entry which is preliminary data.</text>
</comment>
<keyword evidence="4" id="KW-1185">Reference proteome</keyword>
<dbReference type="Proteomes" id="UP001596226">
    <property type="component" value="Unassembled WGS sequence"/>
</dbReference>
<feature type="transmembrane region" description="Helical" evidence="2">
    <location>
        <begin position="38"/>
        <end position="58"/>
    </location>
</feature>
<evidence type="ECO:0008006" key="5">
    <source>
        <dbReference type="Google" id="ProtNLM"/>
    </source>
</evidence>
<keyword evidence="2" id="KW-0472">Membrane</keyword>